<evidence type="ECO:0000256" key="1">
    <source>
        <dbReference type="SAM" id="Phobius"/>
    </source>
</evidence>
<sequence length="185" mass="20286">MYGFEKNRHPAGGSIYLAVTGMGMLAGIGIIQLQSDSAFSGIFGEYFLNQYASFRIDYVQMIRYIAGYRLGQYMLLMGAGIIPAAPIWMGFLLFLLGMIWGSVLSISTLQLGFRGIVICVAGLLPQVFFYLPAFGWMILWVICGGSNRKKYLMLGAVGGLFLLFGILTEACVNPAILRQILGKIV</sequence>
<keyword evidence="3" id="KW-1185">Reference proteome</keyword>
<comment type="caution">
    <text evidence="2">The sequence shown here is derived from an EMBL/GenBank/DDBJ whole genome shotgun (WGS) entry which is preliminary data.</text>
</comment>
<evidence type="ECO:0000313" key="3">
    <source>
        <dbReference type="Proteomes" id="UP001198220"/>
    </source>
</evidence>
<protein>
    <recommendedName>
        <fullName evidence="4">Stage II sporulation protein M</fullName>
    </recommendedName>
</protein>
<evidence type="ECO:0008006" key="4">
    <source>
        <dbReference type="Google" id="ProtNLM"/>
    </source>
</evidence>
<keyword evidence="1" id="KW-1133">Transmembrane helix</keyword>
<dbReference type="AlphaFoldDB" id="A0AAE3DAR8"/>
<name>A0AAE3DAR8_9FIRM</name>
<feature type="transmembrane region" description="Helical" evidence="1">
    <location>
        <begin position="151"/>
        <end position="168"/>
    </location>
</feature>
<accession>A0AAE3DAR8</accession>
<reference evidence="2 3" key="1">
    <citation type="submission" date="2021-10" db="EMBL/GenBank/DDBJ databases">
        <title>Anaerobic single-cell dispensing facilitates the cultivation of human gut bacteria.</title>
        <authorList>
            <person name="Afrizal A."/>
        </authorList>
    </citation>
    <scope>NUCLEOTIDE SEQUENCE [LARGE SCALE GENOMIC DNA]</scope>
    <source>
        <strain evidence="2 3">CLA-AA-H276</strain>
    </source>
</reference>
<gene>
    <name evidence="2" type="ORF">LKD36_04645</name>
</gene>
<dbReference type="EMBL" id="JAJEPS010000003">
    <property type="protein sequence ID" value="MCC2125465.1"/>
    <property type="molecule type" value="Genomic_DNA"/>
</dbReference>
<feature type="transmembrane region" description="Helical" evidence="1">
    <location>
        <begin position="15"/>
        <end position="33"/>
    </location>
</feature>
<dbReference type="Proteomes" id="UP001198220">
    <property type="component" value="Unassembled WGS sequence"/>
</dbReference>
<evidence type="ECO:0000313" key="2">
    <source>
        <dbReference type="EMBL" id="MCC2125465.1"/>
    </source>
</evidence>
<feature type="transmembrane region" description="Helical" evidence="1">
    <location>
        <begin position="112"/>
        <end position="139"/>
    </location>
</feature>
<keyword evidence="1" id="KW-0472">Membrane</keyword>
<dbReference type="RefSeq" id="WP_308458888.1">
    <property type="nucleotide sequence ID" value="NZ_JAJEPS010000003.1"/>
</dbReference>
<keyword evidence="1" id="KW-0812">Transmembrane</keyword>
<proteinExistence type="predicted"/>
<feature type="transmembrane region" description="Helical" evidence="1">
    <location>
        <begin position="73"/>
        <end position="100"/>
    </location>
</feature>
<organism evidence="2 3">
    <name type="scientific">Hominiventricola filiformis</name>
    <dbReference type="NCBI Taxonomy" id="2885352"/>
    <lineage>
        <taxon>Bacteria</taxon>
        <taxon>Bacillati</taxon>
        <taxon>Bacillota</taxon>
        <taxon>Clostridia</taxon>
        <taxon>Lachnospirales</taxon>
        <taxon>Lachnospiraceae</taxon>
        <taxon>Hominiventricola</taxon>
    </lineage>
</organism>